<dbReference type="Proteomes" id="UP000324222">
    <property type="component" value="Unassembled WGS sequence"/>
</dbReference>
<evidence type="ECO:0000259" key="1">
    <source>
        <dbReference type="Pfam" id="PF13733"/>
    </source>
</evidence>
<dbReference type="InterPro" id="IPR029044">
    <property type="entry name" value="Nucleotide-diphossugar_trans"/>
</dbReference>
<dbReference type="GO" id="GO:0006688">
    <property type="term" value="P:glycosphingolipid biosynthetic process"/>
    <property type="evidence" value="ECO:0007669"/>
    <property type="project" value="TreeGrafter"/>
</dbReference>
<dbReference type="OrthoDB" id="10038994at2759"/>
<dbReference type="EMBL" id="VSRR010070283">
    <property type="protein sequence ID" value="MPC86023.1"/>
    <property type="molecule type" value="Genomic_DNA"/>
</dbReference>
<dbReference type="GO" id="GO:0033842">
    <property type="term" value="F:N-acetyl-beta-glucosaminyl-derivative 4-beta-N-acetylgalactosaminyltransferase activity"/>
    <property type="evidence" value="ECO:0007669"/>
    <property type="project" value="TreeGrafter"/>
</dbReference>
<dbReference type="InterPro" id="IPR027995">
    <property type="entry name" value="Galactosyl_T_N"/>
</dbReference>
<gene>
    <name evidence="2" type="primary">bre-4_1</name>
    <name evidence="2" type="ORF">E2C01_080835</name>
</gene>
<dbReference type="InterPro" id="IPR003859">
    <property type="entry name" value="Galactosyl_T"/>
</dbReference>
<comment type="caution">
    <text evidence="2">The sequence shown here is derived from an EMBL/GenBank/DDBJ whole genome shotgun (WGS) entry which is preliminary data.</text>
</comment>
<dbReference type="AlphaFoldDB" id="A0A5B7IUF2"/>
<evidence type="ECO:0000313" key="2">
    <source>
        <dbReference type="EMBL" id="MPC86023.1"/>
    </source>
</evidence>
<protein>
    <submittedName>
        <fullName evidence="2">Beta-1,4-N-acetylgalactosaminyltransferase bre-4</fullName>
    </submittedName>
</protein>
<evidence type="ECO:0000313" key="3">
    <source>
        <dbReference type="Proteomes" id="UP000324222"/>
    </source>
</evidence>
<dbReference type="PANTHER" id="PTHR19300:SF57">
    <property type="entry name" value="BETA-1,4-N-ACETYLGALACTOSAMINYLTRANSFERASE"/>
    <property type="match status" value="1"/>
</dbReference>
<proteinExistence type="predicted"/>
<reference evidence="2 3" key="1">
    <citation type="submission" date="2019-05" db="EMBL/GenBank/DDBJ databases">
        <title>Another draft genome of Portunus trituberculatus and its Hox gene families provides insights of decapod evolution.</title>
        <authorList>
            <person name="Jeong J.-H."/>
            <person name="Song I."/>
            <person name="Kim S."/>
            <person name="Choi T."/>
            <person name="Kim D."/>
            <person name="Ryu S."/>
            <person name="Kim W."/>
        </authorList>
    </citation>
    <scope>NUCLEOTIDE SEQUENCE [LARGE SCALE GENOMIC DNA]</scope>
    <source>
        <tissue evidence="2">Muscle</tissue>
    </source>
</reference>
<dbReference type="GO" id="GO:0008378">
    <property type="term" value="F:galactosyltransferase activity"/>
    <property type="evidence" value="ECO:0007669"/>
    <property type="project" value="TreeGrafter"/>
</dbReference>
<keyword evidence="2" id="KW-0808">Transferase</keyword>
<name>A0A5B7IUF2_PORTR</name>
<sequence length="167" mass="19171">MLWSAVGVVKVNKSAPSLEEQERAHPELAPGGHFQPGDCMARHKVAIIIPYRDRVSHLSVLLHHLHPILQRQQVDYTIFVVEQAGEQKYTFRNIKDQPIFLFYYIYSLIPRLSVNSNCHVLENGIVLHKFSAWYTCHLVLCLPDPVPLSHDESLTFCCRPGFKINLN</sequence>
<dbReference type="Gene3D" id="3.90.550.10">
    <property type="entry name" value="Spore Coat Polysaccharide Biosynthesis Protein SpsA, Chain A"/>
    <property type="match status" value="1"/>
</dbReference>
<feature type="domain" description="Galactosyltransferase N-terminal" evidence="1">
    <location>
        <begin position="5"/>
        <end position="90"/>
    </location>
</feature>
<organism evidence="2 3">
    <name type="scientific">Portunus trituberculatus</name>
    <name type="common">Swimming crab</name>
    <name type="synonym">Neptunus trituberculatus</name>
    <dbReference type="NCBI Taxonomy" id="210409"/>
    <lineage>
        <taxon>Eukaryota</taxon>
        <taxon>Metazoa</taxon>
        <taxon>Ecdysozoa</taxon>
        <taxon>Arthropoda</taxon>
        <taxon>Crustacea</taxon>
        <taxon>Multicrustacea</taxon>
        <taxon>Malacostraca</taxon>
        <taxon>Eumalacostraca</taxon>
        <taxon>Eucarida</taxon>
        <taxon>Decapoda</taxon>
        <taxon>Pleocyemata</taxon>
        <taxon>Brachyura</taxon>
        <taxon>Eubrachyura</taxon>
        <taxon>Portunoidea</taxon>
        <taxon>Portunidae</taxon>
        <taxon>Portuninae</taxon>
        <taxon>Portunus</taxon>
    </lineage>
</organism>
<dbReference type="SUPFAM" id="SSF53448">
    <property type="entry name" value="Nucleotide-diphospho-sugar transferases"/>
    <property type="match status" value="1"/>
</dbReference>
<dbReference type="Pfam" id="PF13733">
    <property type="entry name" value="Glyco_transf_7N"/>
    <property type="match status" value="1"/>
</dbReference>
<dbReference type="GO" id="GO:0005975">
    <property type="term" value="P:carbohydrate metabolic process"/>
    <property type="evidence" value="ECO:0007669"/>
    <property type="project" value="InterPro"/>
</dbReference>
<accession>A0A5B7IUF2</accession>
<dbReference type="PANTHER" id="PTHR19300">
    <property type="entry name" value="BETA-1,4-GALACTOSYLTRANSFERASE"/>
    <property type="match status" value="1"/>
</dbReference>
<dbReference type="GO" id="GO:0005794">
    <property type="term" value="C:Golgi apparatus"/>
    <property type="evidence" value="ECO:0007669"/>
    <property type="project" value="TreeGrafter"/>
</dbReference>
<keyword evidence="3" id="KW-1185">Reference proteome</keyword>
<dbReference type="GO" id="GO:0016020">
    <property type="term" value="C:membrane"/>
    <property type="evidence" value="ECO:0007669"/>
    <property type="project" value="GOC"/>
</dbReference>